<reference evidence="3" key="1">
    <citation type="submission" date="2023-06" db="EMBL/GenBank/DDBJ databases">
        <title>Genome-scale phylogeny and comparative genomics of the fungal order Sordariales.</title>
        <authorList>
            <consortium name="Lawrence Berkeley National Laboratory"/>
            <person name="Hensen N."/>
            <person name="Bonometti L."/>
            <person name="Westerberg I."/>
            <person name="Brannstrom I.O."/>
            <person name="Guillou S."/>
            <person name="Cros-Aarteil S."/>
            <person name="Calhoun S."/>
            <person name="Haridas S."/>
            <person name="Kuo A."/>
            <person name="Mondo S."/>
            <person name="Pangilinan J."/>
            <person name="Riley R."/>
            <person name="LaButti K."/>
            <person name="Andreopoulos B."/>
            <person name="Lipzen A."/>
            <person name="Chen C."/>
            <person name="Yanf M."/>
            <person name="Daum C."/>
            <person name="Ng V."/>
            <person name="Clum A."/>
            <person name="Steindorff A."/>
            <person name="Ohm R."/>
            <person name="Martin F."/>
            <person name="Silar P."/>
            <person name="Natvig D."/>
            <person name="Lalanne C."/>
            <person name="Gautier V."/>
            <person name="Ament-velasquez S.L."/>
            <person name="Kruys A."/>
            <person name="Hutchinson M.I."/>
            <person name="Powell A.J."/>
            <person name="Barry K."/>
            <person name="Miller A.N."/>
            <person name="Grigoriev I.V."/>
            <person name="Debuchy R."/>
            <person name="Gladieux P."/>
            <person name="Thoren M.H."/>
            <person name="Johannesson H."/>
        </authorList>
    </citation>
    <scope>NUCLEOTIDE SEQUENCE</scope>
    <source>
        <strain evidence="3">SMH2392-1A</strain>
    </source>
</reference>
<comment type="caution">
    <text evidence="3">The sequence shown here is derived from an EMBL/GenBank/DDBJ whole genome shotgun (WGS) entry which is preliminary data.</text>
</comment>
<dbReference type="AlphaFoldDB" id="A0AA40E0C5"/>
<dbReference type="Gene3D" id="1.10.510.10">
    <property type="entry name" value="Transferase(Phosphotransferase) domain 1"/>
    <property type="match status" value="1"/>
</dbReference>
<dbReference type="InterPro" id="IPR011009">
    <property type="entry name" value="Kinase-like_dom_sf"/>
</dbReference>
<name>A0AA40E0C5_9PEZI</name>
<dbReference type="EMBL" id="JAUIRO010000004">
    <property type="protein sequence ID" value="KAK0718023.1"/>
    <property type="molecule type" value="Genomic_DNA"/>
</dbReference>
<keyword evidence="3" id="KW-0418">Kinase</keyword>
<evidence type="ECO:0000313" key="4">
    <source>
        <dbReference type="Proteomes" id="UP001172101"/>
    </source>
</evidence>
<dbReference type="GO" id="GO:0004672">
    <property type="term" value="F:protein kinase activity"/>
    <property type="evidence" value="ECO:0007669"/>
    <property type="project" value="InterPro"/>
</dbReference>
<evidence type="ECO:0000313" key="3">
    <source>
        <dbReference type="EMBL" id="KAK0718023.1"/>
    </source>
</evidence>
<dbReference type="Pfam" id="PF00069">
    <property type="entry name" value="Pkinase"/>
    <property type="match status" value="1"/>
</dbReference>
<protein>
    <submittedName>
        <fullName evidence="3">Kinase-like domain-containing protein</fullName>
    </submittedName>
</protein>
<proteinExistence type="predicted"/>
<dbReference type="Proteomes" id="UP001172101">
    <property type="component" value="Unassembled WGS sequence"/>
</dbReference>
<dbReference type="SUPFAM" id="SSF56112">
    <property type="entry name" value="Protein kinase-like (PK-like)"/>
    <property type="match status" value="1"/>
</dbReference>
<dbReference type="InterPro" id="IPR000719">
    <property type="entry name" value="Prot_kinase_dom"/>
</dbReference>
<dbReference type="GeneID" id="85325319"/>
<feature type="domain" description="Protein kinase" evidence="2">
    <location>
        <begin position="83"/>
        <end position="362"/>
    </location>
</feature>
<dbReference type="PROSITE" id="PS50011">
    <property type="entry name" value="PROTEIN_KINASE_DOM"/>
    <property type="match status" value="1"/>
</dbReference>
<dbReference type="SMART" id="SM00220">
    <property type="entry name" value="S_TKc"/>
    <property type="match status" value="1"/>
</dbReference>
<accession>A0AA40E0C5</accession>
<evidence type="ECO:0000256" key="1">
    <source>
        <dbReference type="SAM" id="MobiDB-lite"/>
    </source>
</evidence>
<dbReference type="GO" id="GO:0005524">
    <property type="term" value="F:ATP binding"/>
    <property type="evidence" value="ECO:0007669"/>
    <property type="project" value="InterPro"/>
</dbReference>
<gene>
    <name evidence="3" type="ORF">B0T26DRAFT_711598</name>
</gene>
<keyword evidence="3" id="KW-0808">Transferase</keyword>
<feature type="region of interest" description="Disordered" evidence="1">
    <location>
        <begin position="334"/>
        <end position="362"/>
    </location>
</feature>
<dbReference type="RefSeq" id="XP_060296816.1">
    <property type="nucleotide sequence ID" value="XM_060442049.1"/>
</dbReference>
<organism evidence="3 4">
    <name type="scientific">Lasiosphaeria miniovina</name>
    <dbReference type="NCBI Taxonomy" id="1954250"/>
    <lineage>
        <taxon>Eukaryota</taxon>
        <taxon>Fungi</taxon>
        <taxon>Dikarya</taxon>
        <taxon>Ascomycota</taxon>
        <taxon>Pezizomycotina</taxon>
        <taxon>Sordariomycetes</taxon>
        <taxon>Sordariomycetidae</taxon>
        <taxon>Sordariales</taxon>
        <taxon>Lasiosphaeriaceae</taxon>
        <taxon>Lasiosphaeria</taxon>
    </lineage>
</organism>
<sequence length="362" mass="40537">MDEFVTSLGPLNIYSCWSSLILFVLRYSITNPFTTSAPDKMPKPVTSSKEDVVTVQYKDLDGNMLNCIYYRWVLSDAKGEDELYYAIIPGSGSDHTVEQIDTALERMLDERIFFPIPIPWYHYQTPVTIAATPEAEPEDGIFLKRPWLAEIELHKISNIPHNIACFLAAEVRMLERLSRFPPHPNIVRYHGCRARRGRVTGIQLGRVEGSNLFDHVRSGRAVDKAPFLAALASAVDHLHRVVGIAHKDLHPLNVMVSPDGRTPTIVDFGSADVLGAELRHNRHYTIWGEDSLDLDVKTLFDGLDGNPTSRRSRDLACLKRLAAWIDDPVDMVKPEVRTGSDAGSDTHADELRGGEEEAGRRG</sequence>
<evidence type="ECO:0000259" key="2">
    <source>
        <dbReference type="PROSITE" id="PS50011"/>
    </source>
</evidence>
<keyword evidence="4" id="KW-1185">Reference proteome</keyword>